<keyword evidence="6" id="KW-1185">Reference proteome</keyword>
<sequence length="155" mass="15872">MVDAVAARVDTAEPTDDWLADVRAAATALYRAVREHPAAVPLVLTRRTSSPAALAPAEALAAALARGGLDGPDLPAAFRAVMAFVMGVAQAELAGPLAPGGDAAQASGSRRRPRRGPTAHPRPAGGPDYAALRRGVHPRPGIRARRTPGRTVAQG</sequence>
<dbReference type="AlphaFoldDB" id="A0A919GP01"/>
<reference evidence="5" key="2">
    <citation type="submission" date="2020-09" db="EMBL/GenBank/DDBJ databases">
        <authorList>
            <person name="Sun Q."/>
            <person name="Ohkuma M."/>
        </authorList>
    </citation>
    <scope>NUCLEOTIDE SEQUENCE</scope>
    <source>
        <strain evidence="5">JCM 5069</strain>
    </source>
</reference>
<dbReference type="InterPro" id="IPR004111">
    <property type="entry name" value="Repressor_TetR_C"/>
</dbReference>
<evidence type="ECO:0000259" key="4">
    <source>
        <dbReference type="Pfam" id="PF02909"/>
    </source>
</evidence>
<dbReference type="EMBL" id="BNCD01000028">
    <property type="protein sequence ID" value="GHH87421.1"/>
    <property type="molecule type" value="Genomic_DNA"/>
</dbReference>
<protein>
    <recommendedName>
        <fullName evidence="4">Tetracycline repressor TetR C-terminal domain-containing protein</fullName>
    </recommendedName>
</protein>
<keyword evidence="1" id="KW-0805">Transcription regulation</keyword>
<feature type="compositionally biased region" description="Low complexity" evidence="3">
    <location>
        <begin position="118"/>
        <end position="127"/>
    </location>
</feature>
<feature type="compositionally biased region" description="Low complexity" evidence="3">
    <location>
        <begin position="95"/>
        <end position="108"/>
    </location>
</feature>
<dbReference type="GO" id="GO:0045892">
    <property type="term" value="P:negative regulation of DNA-templated transcription"/>
    <property type="evidence" value="ECO:0007669"/>
    <property type="project" value="InterPro"/>
</dbReference>
<dbReference type="Gene3D" id="1.10.357.10">
    <property type="entry name" value="Tetracycline Repressor, domain 2"/>
    <property type="match status" value="1"/>
</dbReference>
<dbReference type="Pfam" id="PF02909">
    <property type="entry name" value="TetR_C_1"/>
    <property type="match status" value="1"/>
</dbReference>
<comment type="caution">
    <text evidence="5">The sequence shown here is derived from an EMBL/GenBank/DDBJ whole genome shotgun (WGS) entry which is preliminary data.</text>
</comment>
<organism evidence="5 6">
    <name type="scientific">Streptomyces sulfonofaciens</name>
    <dbReference type="NCBI Taxonomy" id="68272"/>
    <lineage>
        <taxon>Bacteria</taxon>
        <taxon>Bacillati</taxon>
        <taxon>Actinomycetota</taxon>
        <taxon>Actinomycetes</taxon>
        <taxon>Kitasatosporales</taxon>
        <taxon>Streptomycetaceae</taxon>
        <taxon>Streptomyces</taxon>
    </lineage>
</organism>
<feature type="region of interest" description="Disordered" evidence="3">
    <location>
        <begin position="95"/>
        <end position="155"/>
    </location>
</feature>
<reference evidence="5" key="1">
    <citation type="journal article" date="2014" name="Int. J. Syst. Evol. Microbiol.">
        <title>Complete genome sequence of Corynebacterium casei LMG S-19264T (=DSM 44701T), isolated from a smear-ripened cheese.</title>
        <authorList>
            <consortium name="US DOE Joint Genome Institute (JGI-PGF)"/>
            <person name="Walter F."/>
            <person name="Albersmeier A."/>
            <person name="Kalinowski J."/>
            <person name="Ruckert C."/>
        </authorList>
    </citation>
    <scope>NUCLEOTIDE SEQUENCE</scope>
    <source>
        <strain evidence="5">JCM 5069</strain>
    </source>
</reference>
<gene>
    <name evidence="5" type="ORF">GCM10018793_63130</name>
</gene>
<feature type="domain" description="Tetracycline repressor TetR C-terminal" evidence="4">
    <location>
        <begin position="13"/>
        <end position="107"/>
    </location>
</feature>
<feature type="compositionally biased region" description="Basic residues" evidence="3">
    <location>
        <begin position="134"/>
        <end position="148"/>
    </location>
</feature>
<name>A0A919GP01_9ACTN</name>
<dbReference type="InterPro" id="IPR036271">
    <property type="entry name" value="Tet_transcr_reg_TetR-rel_C_sf"/>
</dbReference>
<evidence type="ECO:0000256" key="1">
    <source>
        <dbReference type="ARBA" id="ARBA00023015"/>
    </source>
</evidence>
<evidence type="ECO:0000313" key="5">
    <source>
        <dbReference type="EMBL" id="GHH87421.1"/>
    </source>
</evidence>
<accession>A0A919GP01</accession>
<dbReference type="Proteomes" id="UP000603708">
    <property type="component" value="Unassembled WGS sequence"/>
</dbReference>
<proteinExistence type="predicted"/>
<evidence type="ECO:0000256" key="2">
    <source>
        <dbReference type="ARBA" id="ARBA00023163"/>
    </source>
</evidence>
<keyword evidence="2" id="KW-0804">Transcription</keyword>
<evidence type="ECO:0000256" key="3">
    <source>
        <dbReference type="SAM" id="MobiDB-lite"/>
    </source>
</evidence>
<dbReference type="SUPFAM" id="SSF48498">
    <property type="entry name" value="Tetracyclin repressor-like, C-terminal domain"/>
    <property type="match status" value="1"/>
</dbReference>
<evidence type="ECO:0000313" key="6">
    <source>
        <dbReference type="Proteomes" id="UP000603708"/>
    </source>
</evidence>